<dbReference type="Proteomes" id="UP000249056">
    <property type="component" value="Unassembled WGS sequence"/>
</dbReference>
<feature type="region of interest" description="Disordered" evidence="1">
    <location>
        <begin position="227"/>
        <end position="288"/>
    </location>
</feature>
<dbReference type="OrthoDB" id="3551674at2759"/>
<gene>
    <name evidence="2" type="ORF">DID88_005745</name>
</gene>
<evidence type="ECO:0000313" key="2">
    <source>
        <dbReference type="EMBL" id="RAL66086.1"/>
    </source>
</evidence>
<protein>
    <submittedName>
        <fullName evidence="2">Uncharacterized protein</fullName>
    </submittedName>
</protein>
<reference evidence="2 3" key="1">
    <citation type="submission" date="2018-06" db="EMBL/GenBank/DDBJ databases">
        <title>Genome Sequence of the Brown Rot Fungal Pathogen Monilinia fructigena.</title>
        <authorList>
            <person name="Landi L."/>
            <person name="De Miccolis Angelini R.M."/>
            <person name="Pollastro S."/>
            <person name="Abate D."/>
            <person name="Faretra F."/>
            <person name="Romanazzi G."/>
        </authorList>
    </citation>
    <scope>NUCLEOTIDE SEQUENCE [LARGE SCALE GENOMIC DNA]</scope>
    <source>
        <strain evidence="2 3">Mfrg269</strain>
    </source>
</reference>
<proteinExistence type="predicted"/>
<organism evidence="2 3">
    <name type="scientific">Monilinia fructigena</name>
    <dbReference type="NCBI Taxonomy" id="38457"/>
    <lineage>
        <taxon>Eukaryota</taxon>
        <taxon>Fungi</taxon>
        <taxon>Dikarya</taxon>
        <taxon>Ascomycota</taxon>
        <taxon>Pezizomycotina</taxon>
        <taxon>Leotiomycetes</taxon>
        <taxon>Helotiales</taxon>
        <taxon>Sclerotiniaceae</taxon>
        <taxon>Monilinia</taxon>
    </lineage>
</organism>
<keyword evidence="3" id="KW-1185">Reference proteome</keyword>
<evidence type="ECO:0000256" key="1">
    <source>
        <dbReference type="SAM" id="MobiDB-lite"/>
    </source>
</evidence>
<name>A0A395J1E0_9HELO</name>
<sequence length="318" mass="33597">MTSEELEVFSQQVGTISLAEAKDHLQNLGPVPTLLDFLKRRTSERKTNLATPALTTTAESVRTSFISSTTPPDSATPVEMTPPILRSTAAPIWSFLLTCRHPRLFLAPREQQDVTSRAQANERTIDNVMPSSTGSGAPAFLPRTSSMPRPLRSSGVLAAPVTTTSWVSDPYASNNGTPPASATARAMGVFCMAKSGSYLAHSSGCPFPKPDGKPGVVVRAPIRSPLASATGSRETTPDLVYSSDGSEEFEKRKTNGPASGSKPEHKKVRPGVLGTGHGVGDAGSAAPQNKGSLRISMADEEMCFYFGFFEILPSASAG</sequence>
<dbReference type="EMBL" id="QKRW01000008">
    <property type="protein sequence ID" value="RAL66086.1"/>
    <property type="molecule type" value="Genomic_DNA"/>
</dbReference>
<dbReference type="AlphaFoldDB" id="A0A395J1E0"/>
<comment type="caution">
    <text evidence="2">The sequence shown here is derived from an EMBL/GenBank/DDBJ whole genome shotgun (WGS) entry which is preliminary data.</text>
</comment>
<evidence type="ECO:0000313" key="3">
    <source>
        <dbReference type="Proteomes" id="UP000249056"/>
    </source>
</evidence>
<accession>A0A395J1E0</accession>